<feature type="chain" id="PRO_5036394183" evidence="1">
    <location>
        <begin position="27"/>
        <end position="273"/>
    </location>
</feature>
<evidence type="ECO:0000313" key="3">
    <source>
        <dbReference type="EMBL" id="CAE0667672.1"/>
    </source>
</evidence>
<dbReference type="EMBL" id="HBIV01026920">
    <property type="protein sequence ID" value="CAE0667672.1"/>
    <property type="molecule type" value="Transcribed_RNA"/>
</dbReference>
<evidence type="ECO:0000313" key="2">
    <source>
        <dbReference type="EMBL" id="CAE0667665.1"/>
    </source>
</evidence>
<evidence type="ECO:0000313" key="5">
    <source>
        <dbReference type="EMBL" id="CAE0667679.1"/>
    </source>
</evidence>
<name>A0A6V3NPR3_9EUKA</name>
<organism evidence="3">
    <name type="scientific">Lotharella globosa</name>
    <dbReference type="NCBI Taxonomy" id="91324"/>
    <lineage>
        <taxon>Eukaryota</taxon>
        <taxon>Sar</taxon>
        <taxon>Rhizaria</taxon>
        <taxon>Cercozoa</taxon>
        <taxon>Chlorarachniophyceae</taxon>
        <taxon>Lotharella</taxon>
    </lineage>
</organism>
<protein>
    <submittedName>
        <fullName evidence="3">Uncharacterized protein</fullName>
    </submittedName>
</protein>
<accession>A0A6V3NPR3</accession>
<dbReference type="EMBL" id="HBIV01026913">
    <property type="protein sequence ID" value="CAE0667665.1"/>
    <property type="molecule type" value="Transcribed_RNA"/>
</dbReference>
<gene>
    <name evidence="2" type="ORF">LGLO00237_LOCUS19288</name>
    <name evidence="3" type="ORF">LGLO00237_LOCUS19295</name>
    <name evidence="4" type="ORF">LGLO00237_LOCUS19298</name>
    <name evidence="5" type="ORF">LGLO00237_LOCUS19302</name>
</gene>
<dbReference type="AlphaFoldDB" id="A0A6V3NPR3"/>
<keyword evidence="1" id="KW-0732">Signal</keyword>
<feature type="signal peptide" evidence="1">
    <location>
        <begin position="1"/>
        <end position="26"/>
    </location>
</feature>
<dbReference type="EMBL" id="HBIV01026923">
    <property type="protein sequence ID" value="CAE0667675.1"/>
    <property type="molecule type" value="Transcribed_RNA"/>
</dbReference>
<evidence type="ECO:0000313" key="4">
    <source>
        <dbReference type="EMBL" id="CAE0667675.1"/>
    </source>
</evidence>
<reference evidence="3" key="1">
    <citation type="submission" date="2021-01" db="EMBL/GenBank/DDBJ databases">
        <authorList>
            <person name="Corre E."/>
            <person name="Pelletier E."/>
            <person name="Niang G."/>
            <person name="Scheremetjew M."/>
            <person name="Finn R."/>
            <person name="Kale V."/>
            <person name="Holt S."/>
            <person name="Cochrane G."/>
            <person name="Meng A."/>
            <person name="Brown T."/>
            <person name="Cohen L."/>
        </authorList>
    </citation>
    <scope>NUCLEOTIDE SEQUENCE</scope>
    <source>
        <strain evidence="3">CCCM811</strain>
    </source>
</reference>
<sequence length="273" mass="31460">MSSSPTARAITILFLVCCCVCDVCLSHEGIRGTSIYRAPDRGRKGFSFDFFLCVLHRRVSHVISRGGLCLRYVSVSNRLKKRCIVNHGGYQAFEAISVNRSVQFKSKRHPHHCTDTHTTHSHSYVYSLTHSRTHAHVQTPARTHARTHTTHPDMGTNHIQHKQLRDTNNINDTKQTPRPHSRNKTFTKVVLFSNPPSHYQPKLIMQLVFEYWGLDAKLVVSRDEDDQEIWKPRCATADEKVKATTWKEAIRLVKEEEDWTCVHIYTHLQTPTP</sequence>
<evidence type="ECO:0000256" key="1">
    <source>
        <dbReference type="SAM" id="SignalP"/>
    </source>
</evidence>
<proteinExistence type="predicted"/>
<dbReference type="EMBL" id="HBIV01026927">
    <property type="protein sequence ID" value="CAE0667679.1"/>
    <property type="molecule type" value="Transcribed_RNA"/>
</dbReference>